<comment type="caution">
    <text evidence="2">The sequence shown here is derived from an EMBL/GenBank/DDBJ whole genome shotgun (WGS) entry which is preliminary data.</text>
</comment>
<sequence>MSPFFRGSVRPPRRHPRPWSMNPRLNPDLVMDDANEKENLVEPAEVRLPVTNSIYGKPIESTAVPDLPATNGRHTTGGETQAAVPETYSGTATTGALSGGDIDFPPAGSTEPTSDPVDEIPKGTAQPGQSLGRGSTRDSGTVMIDSPYLNDFVEKASSDPEPHEAIMDVPHVQEHARADSSTIGTAETGRYSGSDYDTQAIDSDGEDAIVDDTTARPAAVDGLGGAGDVPGGFPEASEEALVTASESQVIDEQPASGTASTFTDGTAAGGEPLMEDAQLEVSDEFKPATVIHEEPPEPLISDEQLEVDDEFKPQTKLK</sequence>
<protein>
    <submittedName>
        <fullName evidence="2">Uncharacterized protein</fullName>
    </submittedName>
</protein>
<reference evidence="2 3" key="1">
    <citation type="submission" date="2015-09" db="EMBL/GenBank/DDBJ databases">
        <title>Host preference determinants of Valsa canker pathogens revealed by comparative genomics.</title>
        <authorList>
            <person name="Yin Z."/>
            <person name="Huang L."/>
        </authorList>
    </citation>
    <scope>NUCLEOTIDE SEQUENCE [LARGE SCALE GENOMIC DNA]</scope>
    <source>
        <strain evidence="2 3">03-1</strain>
    </source>
</reference>
<dbReference type="Proteomes" id="UP000283895">
    <property type="component" value="Unassembled WGS sequence"/>
</dbReference>
<dbReference type="OrthoDB" id="5245589at2759"/>
<accession>A0A423X3Z9</accession>
<feature type="region of interest" description="Disordered" evidence="1">
    <location>
        <begin position="1"/>
        <end position="27"/>
    </location>
</feature>
<feature type="region of interest" description="Disordered" evidence="1">
    <location>
        <begin position="246"/>
        <end position="271"/>
    </location>
</feature>
<feature type="region of interest" description="Disordered" evidence="1">
    <location>
        <begin position="294"/>
        <end position="318"/>
    </location>
</feature>
<evidence type="ECO:0000313" key="2">
    <source>
        <dbReference type="EMBL" id="ROW10589.1"/>
    </source>
</evidence>
<feature type="compositionally biased region" description="Low complexity" evidence="1">
    <location>
        <begin position="87"/>
        <end position="100"/>
    </location>
</feature>
<dbReference type="AlphaFoldDB" id="A0A423X3Z9"/>
<proteinExistence type="predicted"/>
<gene>
    <name evidence="2" type="ORF">VMCG_01788</name>
</gene>
<feature type="compositionally biased region" description="Polar residues" evidence="1">
    <location>
        <begin position="246"/>
        <end position="264"/>
    </location>
</feature>
<feature type="region of interest" description="Disordered" evidence="1">
    <location>
        <begin position="58"/>
        <end position="143"/>
    </location>
</feature>
<keyword evidence="3" id="KW-1185">Reference proteome</keyword>
<dbReference type="EMBL" id="LKEA01000003">
    <property type="protein sequence ID" value="ROW10589.1"/>
    <property type="molecule type" value="Genomic_DNA"/>
</dbReference>
<feature type="compositionally biased region" description="Polar residues" evidence="1">
    <location>
        <begin position="126"/>
        <end position="139"/>
    </location>
</feature>
<name>A0A423X3Z9_9PEZI</name>
<evidence type="ECO:0000313" key="3">
    <source>
        <dbReference type="Proteomes" id="UP000283895"/>
    </source>
</evidence>
<feature type="region of interest" description="Disordered" evidence="1">
    <location>
        <begin position="174"/>
        <end position="196"/>
    </location>
</feature>
<organism evidence="2 3">
    <name type="scientific">Cytospora schulzeri</name>
    <dbReference type="NCBI Taxonomy" id="448051"/>
    <lineage>
        <taxon>Eukaryota</taxon>
        <taxon>Fungi</taxon>
        <taxon>Dikarya</taxon>
        <taxon>Ascomycota</taxon>
        <taxon>Pezizomycotina</taxon>
        <taxon>Sordariomycetes</taxon>
        <taxon>Sordariomycetidae</taxon>
        <taxon>Diaporthales</taxon>
        <taxon>Cytosporaceae</taxon>
        <taxon>Cytospora</taxon>
    </lineage>
</organism>
<evidence type="ECO:0000256" key="1">
    <source>
        <dbReference type="SAM" id="MobiDB-lite"/>
    </source>
</evidence>